<dbReference type="KEGG" id="ppeg:KUA23_11085"/>
<reference evidence="1" key="1">
    <citation type="journal article" date="2022" name="Front. Plant Sci.">
        <title>Agronomic efficiency and genome mining analysis of the wheat-biostimulant rhizospheric bacterium Pseudomonas pergaminensis sp. nov. strain 1008T.</title>
        <authorList>
            <person name="Diaz M."/>
            <person name="Bach T."/>
            <person name="Gonzalez Anta G."/>
            <person name="Agaras B."/>
            <person name="Wibberg D."/>
            <person name="Noguera F."/>
            <person name="Canciani W."/>
            <person name="Valverde C."/>
        </authorList>
    </citation>
    <scope>NUCLEOTIDE SEQUENCE</scope>
    <source>
        <strain evidence="1">1008</strain>
    </source>
</reference>
<protein>
    <submittedName>
        <fullName evidence="1">Uncharacterized protein</fullName>
    </submittedName>
</protein>
<dbReference type="Proteomes" id="UP001056907">
    <property type="component" value="Chromosome"/>
</dbReference>
<dbReference type="EMBL" id="CP078013">
    <property type="protein sequence ID" value="USW03208.1"/>
    <property type="molecule type" value="Genomic_DNA"/>
</dbReference>
<organism evidence="1 2">
    <name type="scientific">Pseudomonas pergaminensis</name>
    <dbReference type="NCBI Taxonomy" id="2853159"/>
    <lineage>
        <taxon>Bacteria</taxon>
        <taxon>Pseudomonadati</taxon>
        <taxon>Pseudomonadota</taxon>
        <taxon>Gammaproteobacteria</taxon>
        <taxon>Pseudomonadales</taxon>
        <taxon>Pseudomonadaceae</taxon>
        <taxon>Pseudomonas</taxon>
    </lineage>
</organism>
<reference evidence="1" key="2">
    <citation type="submission" date="2024-04" db="EMBL/GenBank/DDBJ databases">
        <authorList>
            <person name="Diaz M."/>
            <person name="Bach T."/>
            <person name="Gonzalez Anta G."/>
            <person name="Agaras B."/>
            <person name="Wibberg D."/>
            <person name="Noguera F."/>
            <person name="Canciani W."/>
            <person name="Ybarra T."/>
            <person name="Nunez M.L."/>
            <person name="Valverde C."/>
        </authorList>
    </citation>
    <scope>NUCLEOTIDE SEQUENCE</scope>
    <source>
        <strain evidence="1">1008</strain>
    </source>
</reference>
<dbReference type="AlphaFoldDB" id="A0ABD7TNR5"/>
<evidence type="ECO:0000313" key="1">
    <source>
        <dbReference type="EMBL" id="USW03208.1"/>
    </source>
</evidence>
<gene>
    <name evidence="1" type="ORF">KUA23_11085</name>
</gene>
<evidence type="ECO:0000313" key="2">
    <source>
        <dbReference type="Proteomes" id="UP001056907"/>
    </source>
</evidence>
<proteinExistence type="predicted"/>
<name>A0ABD7TNR5_9PSED</name>
<sequence length="148" mass="16227">MAPLIGHSVSATFAPNRKKLMIMVLSKVELKELSVKAEAEGLTLSDLAPICERFGVAPHDVLNGLSVAVAEGYLQGSLPYDFCEGVMNGIINAVVEVGMTNNMPQPAFSLYQAFDQGEWFRSNDPPETDPSEKYTKYVVGEIMRTLRD</sequence>
<accession>A0ABD7TNR5</accession>
<dbReference type="RefSeq" id="WP_078047876.1">
    <property type="nucleotide sequence ID" value="NZ_CP078013.2"/>
</dbReference>